<evidence type="ECO:0000313" key="3">
    <source>
        <dbReference type="Proteomes" id="UP000295258"/>
    </source>
</evidence>
<comment type="caution">
    <text evidence="2">The sequence shown here is derived from an EMBL/GenBank/DDBJ whole genome shotgun (WGS) entry which is preliminary data.</text>
</comment>
<feature type="region of interest" description="Disordered" evidence="1">
    <location>
        <begin position="377"/>
        <end position="405"/>
    </location>
</feature>
<dbReference type="EMBL" id="SMKO01000138">
    <property type="protein sequence ID" value="TDC98506.1"/>
    <property type="molecule type" value="Genomic_DNA"/>
</dbReference>
<sequence>MTDTEPFKPPTNVTVSQMDTGPEQAKGHCDTSDTGLLAGLRTGKWLDEQEFEPIHEVVPGLIPAGLVLFVGKPKIGKSWAMGNILLSAAAGKPALGGIPTGDEQTVMYFALEDGDRRMQSRCRAILGEGVAIPSLFNYLTVVPPGRIVQTIEAFMASYPETTLLVLDTLGKVMPNAAPGESAYQRDYRIGSQLKRIADEYPKLALVVIHHDRKAESGDFIDAVSGTQGLAGSADTIILLSRKRGTNDGLIRVTGRDVAEGEYAVTMKEGRFWTIDGKDLSEAAEKARQREQAARLSKTSSTILDYVSEHPEGVQAKDVAERFGKDARKYLERQYKAGRLLRPERGLYLVPPVSKVSEPSKPQVSDPADCDTVQNDVHERQLQVPGTPPVKAPPQPRREPDPNSCTECGYLLDPAAVAAGRTMHPGCQD</sequence>
<keyword evidence="3" id="KW-1185">Reference proteome</keyword>
<evidence type="ECO:0008006" key="4">
    <source>
        <dbReference type="Google" id="ProtNLM"/>
    </source>
</evidence>
<gene>
    <name evidence="2" type="ORF">E1292_35300</name>
</gene>
<dbReference type="Proteomes" id="UP000295258">
    <property type="component" value="Unassembled WGS sequence"/>
</dbReference>
<name>A0A4R4V5I6_9ACTN</name>
<dbReference type="SUPFAM" id="SSF52540">
    <property type="entry name" value="P-loop containing nucleoside triphosphate hydrolases"/>
    <property type="match status" value="1"/>
</dbReference>
<feature type="compositionally biased region" description="Pro residues" evidence="1">
    <location>
        <begin position="385"/>
        <end position="394"/>
    </location>
</feature>
<organism evidence="2 3">
    <name type="scientific">Nonomuraea deserti</name>
    <dbReference type="NCBI Taxonomy" id="1848322"/>
    <lineage>
        <taxon>Bacteria</taxon>
        <taxon>Bacillati</taxon>
        <taxon>Actinomycetota</taxon>
        <taxon>Actinomycetes</taxon>
        <taxon>Streptosporangiales</taxon>
        <taxon>Streptosporangiaceae</taxon>
        <taxon>Nonomuraea</taxon>
    </lineage>
</organism>
<dbReference type="Pfam" id="PF13481">
    <property type="entry name" value="AAA_25"/>
    <property type="match status" value="1"/>
</dbReference>
<protein>
    <recommendedName>
        <fullName evidence="4">AAA family ATPase</fullName>
    </recommendedName>
</protein>
<dbReference type="RefSeq" id="WP_132601434.1">
    <property type="nucleotide sequence ID" value="NZ_SMKO01000138.1"/>
</dbReference>
<feature type="region of interest" description="Disordered" evidence="1">
    <location>
        <begin position="1"/>
        <end position="30"/>
    </location>
</feature>
<proteinExistence type="predicted"/>
<evidence type="ECO:0000256" key="1">
    <source>
        <dbReference type="SAM" id="MobiDB-lite"/>
    </source>
</evidence>
<evidence type="ECO:0000313" key="2">
    <source>
        <dbReference type="EMBL" id="TDC98506.1"/>
    </source>
</evidence>
<accession>A0A4R4V5I6</accession>
<dbReference type="AlphaFoldDB" id="A0A4R4V5I6"/>
<reference evidence="2 3" key="1">
    <citation type="submission" date="2019-03" db="EMBL/GenBank/DDBJ databases">
        <title>Draft genome sequences of novel Actinobacteria.</title>
        <authorList>
            <person name="Sahin N."/>
            <person name="Ay H."/>
            <person name="Saygin H."/>
        </authorList>
    </citation>
    <scope>NUCLEOTIDE SEQUENCE [LARGE SCALE GENOMIC DNA]</scope>
    <source>
        <strain evidence="2 3">KC310</strain>
    </source>
</reference>
<dbReference type="Gene3D" id="3.40.50.300">
    <property type="entry name" value="P-loop containing nucleotide triphosphate hydrolases"/>
    <property type="match status" value="1"/>
</dbReference>
<dbReference type="InterPro" id="IPR027417">
    <property type="entry name" value="P-loop_NTPase"/>
</dbReference>